<evidence type="ECO:0000256" key="1">
    <source>
        <dbReference type="SAM" id="MobiDB-lite"/>
    </source>
</evidence>
<evidence type="ECO:0000313" key="3">
    <source>
        <dbReference type="Proteomes" id="UP001156664"/>
    </source>
</evidence>
<evidence type="ECO:0000313" key="2">
    <source>
        <dbReference type="EMBL" id="GLR26053.1"/>
    </source>
</evidence>
<proteinExistence type="predicted"/>
<protein>
    <submittedName>
        <fullName evidence="2">Uncharacterized protein</fullName>
    </submittedName>
</protein>
<organism evidence="2 3">
    <name type="scientific">Limnobacter litoralis</name>
    <dbReference type="NCBI Taxonomy" id="481366"/>
    <lineage>
        <taxon>Bacteria</taxon>
        <taxon>Pseudomonadati</taxon>
        <taxon>Pseudomonadota</taxon>
        <taxon>Betaproteobacteria</taxon>
        <taxon>Burkholderiales</taxon>
        <taxon>Burkholderiaceae</taxon>
        <taxon>Limnobacter</taxon>
    </lineage>
</organism>
<gene>
    <name evidence="2" type="ORF">GCM10007875_11410</name>
</gene>
<accession>A0ABQ5YSZ4</accession>
<dbReference type="Proteomes" id="UP001156664">
    <property type="component" value="Unassembled WGS sequence"/>
</dbReference>
<dbReference type="EMBL" id="BSOJ01000012">
    <property type="protein sequence ID" value="GLR26053.1"/>
    <property type="molecule type" value="Genomic_DNA"/>
</dbReference>
<comment type="caution">
    <text evidence="2">The sequence shown here is derived from an EMBL/GenBank/DDBJ whole genome shotgun (WGS) entry which is preliminary data.</text>
</comment>
<name>A0ABQ5YSZ4_9BURK</name>
<feature type="region of interest" description="Disordered" evidence="1">
    <location>
        <begin position="1"/>
        <end position="22"/>
    </location>
</feature>
<keyword evidence="3" id="KW-1185">Reference proteome</keyword>
<reference evidence="3" key="1">
    <citation type="journal article" date="2019" name="Int. J. Syst. Evol. Microbiol.">
        <title>The Global Catalogue of Microorganisms (GCM) 10K type strain sequencing project: providing services to taxonomists for standard genome sequencing and annotation.</title>
        <authorList>
            <consortium name="The Broad Institute Genomics Platform"/>
            <consortium name="The Broad Institute Genome Sequencing Center for Infectious Disease"/>
            <person name="Wu L."/>
            <person name="Ma J."/>
        </authorList>
    </citation>
    <scope>NUCLEOTIDE SEQUENCE [LARGE SCALE GENOMIC DNA]</scope>
    <source>
        <strain evidence="3">NBRC 105857</strain>
    </source>
</reference>
<sequence>MASGPDQRSPVKGSVKTLTKSHPHIEAIVHGGGQIMIGSIKPIRHAAVAHDGKKTLAMLRCKAGESLEQILHRLELAIAQAQLDGQCVDELNNPDSDKTYKF</sequence>
<dbReference type="RefSeq" id="WP_284280526.1">
    <property type="nucleotide sequence ID" value="NZ_BSOJ01000012.1"/>
</dbReference>